<sequence>MALCSVNTFEGTHLIDMPVARDDWVSWSCPSSSVGAGDVVETGWDDSEGSWFCVGGQTGGRVNG</sequence>
<accession>A0A0C3GCT7</accession>
<dbReference type="EMBL" id="KN832977">
    <property type="protein sequence ID" value="KIM88456.1"/>
    <property type="molecule type" value="Genomic_DNA"/>
</dbReference>
<protein>
    <submittedName>
        <fullName evidence="1">Uncharacterized protein</fullName>
    </submittedName>
</protein>
<keyword evidence="2" id="KW-1185">Reference proteome</keyword>
<reference evidence="1 2" key="1">
    <citation type="submission" date="2014-04" db="EMBL/GenBank/DDBJ databases">
        <authorList>
            <consortium name="DOE Joint Genome Institute"/>
            <person name="Kuo A."/>
            <person name="Tarkka M."/>
            <person name="Buscot F."/>
            <person name="Kohler A."/>
            <person name="Nagy L.G."/>
            <person name="Floudas D."/>
            <person name="Copeland A."/>
            <person name="Barry K.W."/>
            <person name="Cichocki N."/>
            <person name="Veneault-Fourrey C."/>
            <person name="LaButti K."/>
            <person name="Lindquist E.A."/>
            <person name="Lipzen A."/>
            <person name="Lundell T."/>
            <person name="Morin E."/>
            <person name="Murat C."/>
            <person name="Sun H."/>
            <person name="Tunlid A."/>
            <person name="Henrissat B."/>
            <person name="Grigoriev I.V."/>
            <person name="Hibbett D.S."/>
            <person name="Martin F."/>
            <person name="Nordberg H.P."/>
            <person name="Cantor M.N."/>
            <person name="Hua S.X."/>
        </authorList>
    </citation>
    <scope>NUCLEOTIDE SEQUENCE [LARGE SCALE GENOMIC DNA]</scope>
    <source>
        <strain evidence="1 2">F 1598</strain>
    </source>
</reference>
<reference evidence="2" key="2">
    <citation type="submission" date="2015-01" db="EMBL/GenBank/DDBJ databases">
        <title>Evolutionary Origins and Diversification of the Mycorrhizal Mutualists.</title>
        <authorList>
            <consortium name="DOE Joint Genome Institute"/>
            <consortium name="Mycorrhizal Genomics Consortium"/>
            <person name="Kohler A."/>
            <person name="Kuo A."/>
            <person name="Nagy L.G."/>
            <person name="Floudas D."/>
            <person name="Copeland A."/>
            <person name="Barry K.W."/>
            <person name="Cichocki N."/>
            <person name="Veneault-Fourrey C."/>
            <person name="LaButti K."/>
            <person name="Lindquist E.A."/>
            <person name="Lipzen A."/>
            <person name="Lundell T."/>
            <person name="Morin E."/>
            <person name="Murat C."/>
            <person name="Riley R."/>
            <person name="Ohm R."/>
            <person name="Sun H."/>
            <person name="Tunlid A."/>
            <person name="Henrissat B."/>
            <person name="Grigoriev I.V."/>
            <person name="Hibbett D.S."/>
            <person name="Martin F."/>
        </authorList>
    </citation>
    <scope>NUCLEOTIDE SEQUENCE [LARGE SCALE GENOMIC DNA]</scope>
    <source>
        <strain evidence="2">F 1598</strain>
    </source>
</reference>
<evidence type="ECO:0000313" key="1">
    <source>
        <dbReference type="EMBL" id="KIM88456.1"/>
    </source>
</evidence>
<evidence type="ECO:0000313" key="2">
    <source>
        <dbReference type="Proteomes" id="UP000054166"/>
    </source>
</evidence>
<dbReference type="HOGENOM" id="CLU_2868453_0_0_1"/>
<proteinExistence type="predicted"/>
<gene>
    <name evidence="1" type="ORF">PILCRDRAFT_814354</name>
</gene>
<organism evidence="1 2">
    <name type="scientific">Piloderma croceum (strain F 1598)</name>
    <dbReference type="NCBI Taxonomy" id="765440"/>
    <lineage>
        <taxon>Eukaryota</taxon>
        <taxon>Fungi</taxon>
        <taxon>Dikarya</taxon>
        <taxon>Basidiomycota</taxon>
        <taxon>Agaricomycotina</taxon>
        <taxon>Agaricomycetes</taxon>
        <taxon>Agaricomycetidae</taxon>
        <taxon>Atheliales</taxon>
        <taxon>Atheliaceae</taxon>
        <taxon>Piloderma</taxon>
    </lineage>
</organism>
<dbReference type="AlphaFoldDB" id="A0A0C3GCT7"/>
<dbReference type="InParanoid" id="A0A0C3GCT7"/>
<dbReference type="Proteomes" id="UP000054166">
    <property type="component" value="Unassembled WGS sequence"/>
</dbReference>
<name>A0A0C3GCT7_PILCF</name>